<feature type="transmembrane region" description="Helical" evidence="9">
    <location>
        <begin position="538"/>
        <end position="560"/>
    </location>
</feature>
<feature type="compositionally biased region" description="Polar residues" evidence="8">
    <location>
        <begin position="411"/>
        <end position="428"/>
    </location>
</feature>
<keyword evidence="7" id="KW-0325">Glycoprotein</keyword>
<feature type="transmembrane region" description="Helical" evidence="9">
    <location>
        <begin position="299"/>
        <end position="322"/>
    </location>
</feature>
<feature type="transmembrane region" description="Helical" evidence="9">
    <location>
        <begin position="823"/>
        <end position="844"/>
    </location>
</feature>
<protein>
    <submittedName>
        <fullName evidence="11">Uncharacterized protein</fullName>
    </submittedName>
</protein>
<evidence type="ECO:0000313" key="11">
    <source>
        <dbReference type="EMBL" id="KAL0830955.1"/>
    </source>
</evidence>
<comment type="subcellular location">
    <subcellularLocation>
        <location evidence="1">Membrane</location>
        <topology evidence="1">Multi-pass membrane protein</topology>
    </subcellularLocation>
</comment>
<accession>A0ABD0SZ55</accession>
<keyword evidence="3 9" id="KW-0812">Transmembrane</keyword>
<feature type="transmembrane region" description="Helical" evidence="9">
    <location>
        <begin position="766"/>
        <end position="785"/>
    </location>
</feature>
<gene>
    <name evidence="11" type="ORF">ABMA28_001850</name>
</gene>
<comment type="caution">
    <text evidence="11">The sequence shown here is derived from an EMBL/GenBank/DDBJ whole genome shotgun (WGS) entry which is preliminary data.</text>
</comment>
<evidence type="ECO:0000313" key="12">
    <source>
        <dbReference type="Proteomes" id="UP001549921"/>
    </source>
</evidence>
<feature type="signal peptide" evidence="10">
    <location>
        <begin position="1"/>
        <end position="17"/>
    </location>
</feature>
<reference evidence="11 12" key="1">
    <citation type="submission" date="2024-06" db="EMBL/GenBank/DDBJ databases">
        <title>A chromosome-level genome assembly of beet webworm, Loxostege sticticalis.</title>
        <authorList>
            <person name="Zhang Y."/>
        </authorList>
    </citation>
    <scope>NUCLEOTIDE SEQUENCE [LARGE SCALE GENOMIC DNA]</scope>
    <source>
        <strain evidence="11">AQ028</strain>
        <tissue evidence="11">Male pupae</tissue>
    </source>
</reference>
<name>A0ABD0SZ55_LOXSC</name>
<evidence type="ECO:0000256" key="2">
    <source>
        <dbReference type="ARBA" id="ARBA00006618"/>
    </source>
</evidence>
<feature type="transmembrane region" description="Helical" evidence="9">
    <location>
        <begin position="627"/>
        <end position="649"/>
    </location>
</feature>
<evidence type="ECO:0000256" key="6">
    <source>
        <dbReference type="ARBA" id="ARBA00023136"/>
    </source>
</evidence>
<dbReference type="Proteomes" id="UP001549921">
    <property type="component" value="Unassembled WGS sequence"/>
</dbReference>
<keyword evidence="5 9" id="KW-1133">Transmembrane helix</keyword>
<evidence type="ECO:0000256" key="4">
    <source>
        <dbReference type="ARBA" id="ARBA00022729"/>
    </source>
</evidence>
<evidence type="ECO:0000256" key="3">
    <source>
        <dbReference type="ARBA" id="ARBA00022692"/>
    </source>
</evidence>
<dbReference type="PANTHER" id="PTHR12185:SF14">
    <property type="entry name" value="CHOLESTEROL UPTAKE PROTEIN 1"/>
    <property type="match status" value="1"/>
</dbReference>
<evidence type="ECO:0000256" key="10">
    <source>
        <dbReference type="SAM" id="SignalP"/>
    </source>
</evidence>
<evidence type="ECO:0000256" key="5">
    <source>
        <dbReference type="ARBA" id="ARBA00022989"/>
    </source>
</evidence>
<feature type="chain" id="PRO_5044896716" evidence="10">
    <location>
        <begin position="18"/>
        <end position="909"/>
    </location>
</feature>
<feature type="transmembrane region" description="Helical" evidence="9">
    <location>
        <begin position="875"/>
        <end position="894"/>
    </location>
</feature>
<feature type="transmembrane region" description="Helical" evidence="9">
    <location>
        <begin position="791"/>
        <end position="811"/>
    </location>
</feature>
<evidence type="ECO:0000256" key="8">
    <source>
        <dbReference type="SAM" id="MobiDB-lite"/>
    </source>
</evidence>
<dbReference type="EMBL" id="JBEDNZ010000012">
    <property type="protein sequence ID" value="KAL0830955.1"/>
    <property type="molecule type" value="Genomic_DNA"/>
</dbReference>
<feature type="compositionally biased region" description="Polar residues" evidence="8">
    <location>
        <begin position="347"/>
        <end position="362"/>
    </location>
</feature>
<keyword evidence="4 10" id="KW-0732">Signal</keyword>
<evidence type="ECO:0000256" key="7">
    <source>
        <dbReference type="ARBA" id="ARBA00023180"/>
    </source>
</evidence>
<dbReference type="GO" id="GO:0016020">
    <property type="term" value="C:membrane"/>
    <property type="evidence" value="ECO:0007669"/>
    <property type="project" value="UniProtKB-SubCell"/>
</dbReference>
<feature type="transmembrane region" description="Helical" evidence="9">
    <location>
        <begin position="655"/>
        <end position="675"/>
    </location>
</feature>
<feature type="transmembrane region" description="Helical" evidence="9">
    <location>
        <begin position="588"/>
        <end position="606"/>
    </location>
</feature>
<feature type="transmembrane region" description="Helical" evidence="9">
    <location>
        <begin position="711"/>
        <end position="732"/>
    </location>
</feature>
<feature type="transmembrane region" description="Helical" evidence="9">
    <location>
        <begin position="687"/>
        <end position="705"/>
    </location>
</feature>
<keyword evidence="6 9" id="KW-0472">Membrane</keyword>
<dbReference type="InterPro" id="IPR025958">
    <property type="entry name" value="SID1_TM_fam"/>
</dbReference>
<dbReference type="PANTHER" id="PTHR12185">
    <property type="entry name" value="SID1 TRANSMEMBRANE FAMILY MEMEBER"/>
    <property type="match status" value="1"/>
</dbReference>
<feature type="region of interest" description="Disordered" evidence="8">
    <location>
        <begin position="343"/>
        <end position="450"/>
    </location>
</feature>
<comment type="similarity">
    <text evidence="2">Belongs to the SID1 family.</text>
</comment>
<dbReference type="AlphaFoldDB" id="A0ABD0SZ55"/>
<evidence type="ECO:0000256" key="1">
    <source>
        <dbReference type="ARBA" id="ARBA00004141"/>
    </source>
</evidence>
<dbReference type="Pfam" id="PF13965">
    <property type="entry name" value="SID-1_RNA_chan"/>
    <property type="match status" value="1"/>
</dbReference>
<evidence type="ECO:0000256" key="9">
    <source>
        <dbReference type="SAM" id="Phobius"/>
    </source>
</evidence>
<sequence>MWVLWASLALAAGGARALDNVTVVRMRVALEELHTIVVDADTEYILDFIPTEEQSQWPTRLWVSSSGGDTSRPLLLTYRQRAGAGTWQLPQWADGQLLFQFERTLCPEDSVVSNSTECIGGEDEKRVRGWFSLQAVSACSSALTVQLRAQPARDWRISFQQPLLTEITPEMPRVHYYMFEENQEQVRLVIVSQDDVCATIAIQDYTCPIAETLEELATATIRMTMQRSGATQLSRERFPRGFYVVGVVHRTDACAGAEPEHEDWLWEAAVFGAAPPHRERARVKELTIDTRPALTRAQYAVAASVTLALFLAFYVAFGLFVLAQRWPRFRKLVEPKAVLKDPANAENGVQSQTDASQLTTGTPGRRQRRDSTATFDSSDNSDSDESDTPAPPARAAPSPTSRGDSPADSGGSPTVVINNDLNSSTSVVASAPPNGINNRAFVPNTPTADGARPVSEIDGDARAPTGTEGGAPVDTVVAAQTTLAAADGQQEDGITPAPTTEADAARPYGLPARLRVAALAQRRERVIRARSDRYLTTLYTVAVFYALPVIQFVAAFQIVMNISGSLDLCYYNFLCAHPAGQLADFNHVFSNLGYLLLGALFMLQLRRRRMYRKKVPRNEEYGIPAHYGLLASLGAGMMVVALLSASYHICPNRLNFQFDTAFMYVLAVLSMVKIYQSRHPDVNARAHATFGVLAVLIAIVVWGVLGGGALFWGVFTVLHVFTFLLLSLRIYYLGQFRLEKETWQRAARELRALPARGFRPLYTARLIMLVIANAINWGFAIYGLFMQSTDFASHLLSVLLCNTLVYMVFYLSMKLLHGERPRWYAWCFLAGAAATWAPALYFFLSGSSSWSTTPSQSRHRNHECRVLEFYDSHDLWHMLSAVALYLTFNALLTWDDGLAAVPRTEIAVF</sequence>
<organism evidence="11 12">
    <name type="scientific">Loxostege sticticalis</name>
    <name type="common">Beet webworm moth</name>
    <dbReference type="NCBI Taxonomy" id="481309"/>
    <lineage>
        <taxon>Eukaryota</taxon>
        <taxon>Metazoa</taxon>
        <taxon>Ecdysozoa</taxon>
        <taxon>Arthropoda</taxon>
        <taxon>Hexapoda</taxon>
        <taxon>Insecta</taxon>
        <taxon>Pterygota</taxon>
        <taxon>Neoptera</taxon>
        <taxon>Endopterygota</taxon>
        <taxon>Lepidoptera</taxon>
        <taxon>Glossata</taxon>
        <taxon>Ditrysia</taxon>
        <taxon>Pyraloidea</taxon>
        <taxon>Crambidae</taxon>
        <taxon>Pyraustinae</taxon>
        <taxon>Loxostege</taxon>
    </lineage>
</organism>
<proteinExistence type="inferred from homology"/>